<feature type="signal peptide" evidence="1">
    <location>
        <begin position="1"/>
        <end position="22"/>
    </location>
</feature>
<proteinExistence type="predicted"/>
<dbReference type="EMBL" id="FNYC01000003">
    <property type="protein sequence ID" value="SEI93862.1"/>
    <property type="molecule type" value="Genomic_DNA"/>
</dbReference>
<evidence type="ECO:0000313" key="2">
    <source>
        <dbReference type="EMBL" id="SEI93862.1"/>
    </source>
</evidence>
<evidence type="ECO:0008006" key="4">
    <source>
        <dbReference type="Google" id="ProtNLM"/>
    </source>
</evidence>
<keyword evidence="3" id="KW-1185">Reference proteome</keyword>
<evidence type="ECO:0000256" key="1">
    <source>
        <dbReference type="SAM" id="SignalP"/>
    </source>
</evidence>
<accession>A0A1H6V0V1</accession>
<reference evidence="2 3" key="1">
    <citation type="submission" date="2016-10" db="EMBL/GenBank/DDBJ databases">
        <authorList>
            <person name="de Groot N.N."/>
        </authorList>
    </citation>
    <scope>NUCLEOTIDE SEQUENCE [LARGE SCALE GENOMIC DNA]</scope>
    <source>
        <strain evidence="2 3">DSM 26515</strain>
    </source>
</reference>
<protein>
    <recommendedName>
        <fullName evidence="4">Peptidase propeptide and YPEB domain-containing protein</fullName>
    </recommendedName>
</protein>
<sequence>MYARSPLLCARILLAVCAGTGAACGMTRDVSQAGAPTGHWTKSIDKELRGAKYLKQARIQPEQARALALRVFDGDIIYQRIEPKPGGSGLRYSFIIRNRQMEERQVEIDANDGATLENAQTDRFR</sequence>
<evidence type="ECO:0000313" key="3">
    <source>
        <dbReference type="Proteomes" id="UP000199420"/>
    </source>
</evidence>
<dbReference type="AlphaFoldDB" id="A0A1H6V0V1"/>
<keyword evidence="1" id="KW-0732">Signal</keyword>
<feature type="chain" id="PRO_5011530820" description="Peptidase propeptide and YPEB domain-containing protein" evidence="1">
    <location>
        <begin position="23"/>
        <end position="125"/>
    </location>
</feature>
<gene>
    <name evidence="2" type="ORF">SAMN04487997_2098</name>
</gene>
<name>A0A1H6V0V1_9GAMM</name>
<organism evidence="2 3">
    <name type="scientific">Frateuria terrea</name>
    <dbReference type="NCBI Taxonomy" id="529704"/>
    <lineage>
        <taxon>Bacteria</taxon>
        <taxon>Pseudomonadati</taxon>
        <taxon>Pseudomonadota</taxon>
        <taxon>Gammaproteobacteria</taxon>
        <taxon>Lysobacterales</taxon>
        <taxon>Rhodanobacteraceae</taxon>
        <taxon>Frateuria</taxon>
    </lineage>
</organism>
<dbReference type="Proteomes" id="UP000199420">
    <property type="component" value="Unassembled WGS sequence"/>
</dbReference>
<dbReference type="PROSITE" id="PS51257">
    <property type="entry name" value="PROKAR_LIPOPROTEIN"/>
    <property type="match status" value="1"/>
</dbReference>
<dbReference type="STRING" id="529704.SAMN02927913_1629"/>